<evidence type="ECO:0000256" key="7">
    <source>
        <dbReference type="ARBA" id="ARBA00023136"/>
    </source>
</evidence>
<evidence type="ECO:0000256" key="3">
    <source>
        <dbReference type="ARBA" id="ARBA00022692"/>
    </source>
</evidence>
<evidence type="ECO:0000256" key="6">
    <source>
        <dbReference type="ARBA" id="ARBA00023128"/>
    </source>
</evidence>
<keyword evidence="5" id="KW-1133">Transmembrane helix</keyword>
<dbReference type="PANTHER" id="PTHR45678:SF9">
    <property type="entry name" value="CALCIUM-BINDING MITOCHONDRIAL CARRIER PROTEIN ARALAR1"/>
    <property type="match status" value="1"/>
</dbReference>
<dbReference type="PROSITE" id="PS50920">
    <property type="entry name" value="SOLCAR"/>
    <property type="match status" value="2"/>
</dbReference>
<evidence type="ECO:0000256" key="8">
    <source>
        <dbReference type="PROSITE-ProRule" id="PRU00282"/>
    </source>
</evidence>
<dbReference type="GO" id="GO:0022857">
    <property type="term" value="F:transmembrane transporter activity"/>
    <property type="evidence" value="ECO:0007669"/>
    <property type="project" value="TreeGrafter"/>
</dbReference>
<dbReference type="InterPro" id="IPR051028">
    <property type="entry name" value="Mito_Solute_Carrier"/>
</dbReference>
<evidence type="ECO:0000313" key="12">
    <source>
        <dbReference type="EMBL" id="KAA0172190.1"/>
    </source>
</evidence>
<dbReference type="InterPro" id="IPR018108">
    <property type="entry name" value="MCP_transmembrane"/>
</dbReference>
<evidence type="ECO:0000256" key="5">
    <source>
        <dbReference type="ARBA" id="ARBA00022989"/>
    </source>
</evidence>
<dbReference type="EMBL" id="VLTO01000005">
    <property type="protein sequence ID" value="KAA0177067.1"/>
    <property type="molecule type" value="Genomic_DNA"/>
</dbReference>
<name>A0A5A8CHH3_CAFRO</name>
<proteinExistence type="inferred from homology"/>
<keyword evidence="6" id="KW-0496">Mitochondrion</keyword>
<organism evidence="11 17">
    <name type="scientific">Cafeteria roenbergensis</name>
    <name type="common">Marine flagellate</name>
    <dbReference type="NCBI Taxonomy" id="33653"/>
    <lineage>
        <taxon>Eukaryota</taxon>
        <taxon>Sar</taxon>
        <taxon>Stramenopiles</taxon>
        <taxon>Bigyra</taxon>
        <taxon>Opalozoa</taxon>
        <taxon>Bicosoecida</taxon>
        <taxon>Cafeteriaceae</taxon>
        <taxon>Cafeteria</taxon>
    </lineage>
</organism>
<dbReference type="AlphaFoldDB" id="A0A5A8CHH3"/>
<keyword evidence="9" id="KW-0813">Transport</keyword>
<dbReference type="Proteomes" id="UP000325113">
    <property type="component" value="Unassembled WGS sequence"/>
</dbReference>
<comment type="caution">
    <text evidence="11">The sequence shown here is derived from an EMBL/GenBank/DDBJ whole genome shotgun (WGS) entry which is preliminary data.</text>
</comment>
<dbReference type="Proteomes" id="UP000324907">
    <property type="component" value="Unassembled WGS sequence"/>
</dbReference>
<evidence type="ECO:0000313" key="16">
    <source>
        <dbReference type="Proteomes" id="UP000324907"/>
    </source>
</evidence>
<protein>
    <submittedName>
        <fullName evidence="11">Uncharacterized protein</fullName>
    </submittedName>
</protein>
<dbReference type="OrthoDB" id="2382881at2759"/>
<evidence type="ECO:0000256" key="1">
    <source>
        <dbReference type="ARBA" id="ARBA00004448"/>
    </source>
</evidence>
<dbReference type="Proteomes" id="UP000323011">
    <property type="component" value="Unassembled WGS sequence"/>
</dbReference>
<evidence type="ECO:0000256" key="2">
    <source>
        <dbReference type="ARBA" id="ARBA00006375"/>
    </source>
</evidence>
<dbReference type="EMBL" id="VLTM01000107">
    <property type="protein sequence ID" value="KAA0152278.1"/>
    <property type="molecule type" value="Genomic_DNA"/>
</dbReference>
<evidence type="ECO:0000313" key="10">
    <source>
        <dbReference type="EMBL" id="KAA0149594.1"/>
    </source>
</evidence>
<keyword evidence="4" id="KW-0999">Mitochondrion inner membrane</keyword>
<dbReference type="InterPro" id="IPR023395">
    <property type="entry name" value="MCP_dom_sf"/>
</dbReference>
<dbReference type="SUPFAM" id="SSF103506">
    <property type="entry name" value="Mitochondrial carrier"/>
    <property type="match status" value="1"/>
</dbReference>
<dbReference type="PANTHER" id="PTHR45678">
    <property type="entry name" value="MITOCHONDRIAL 2-OXODICARBOXYLATE CARRIER 1-RELATED"/>
    <property type="match status" value="1"/>
</dbReference>
<dbReference type="Gene3D" id="1.50.40.10">
    <property type="entry name" value="Mitochondrial carrier domain"/>
    <property type="match status" value="2"/>
</dbReference>
<sequence>MASAQGPAAPARRVDLPVALKVANGAFSGVLGTAIVFPLDTIKSLMQASSEALGVVGAAKRAFAEGGAARLYRGLFPTLVMVAPEKAIKLGVNDAVRRYFSADGQVTAIQGMIAGGTAGTVQGVITVPMELVKIRMQCAQEIAPMPAAERAAAALSARAGVAAAHMLPQPAAAASVSSSLMLPHPSLLLSPRAHDPAQAGFFAAFSASAPSSVGADPTWHRAAAVAPSSRPRVMGAPPPQLAHVPGSAIARSSLGPSLPLRSLAGPQGAAVPDKPPSSFFSSLSALTRRLPPSGSPVETLVGRDTPLAEALASLRRGWRVGAEVVNKEGVLALYKAIVPSLMRDLPFGLAFFPLHGSFSALLKADLKMNSFAATLVSGVTVGGACAMAVTPADVIKTRLQLPGGFERYGTTINAFRTVIAEEGARALFRGAVPRGLVLAPTFGLSMGIYEVVRDLYERSN</sequence>
<comment type="similarity">
    <text evidence="2 9">Belongs to the mitochondrial carrier (TC 2.A.29) family.</text>
</comment>
<keyword evidence="7 8" id="KW-0472">Membrane</keyword>
<evidence type="ECO:0000313" key="13">
    <source>
        <dbReference type="EMBL" id="KAA0177067.1"/>
    </source>
</evidence>
<reference evidence="14 15" key="1">
    <citation type="submission" date="2019-07" db="EMBL/GenBank/DDBJ databases">
        <title>Genomes of Cafeteria roenbergensis.</title>
        <authorList>
            <person name="Fischer M.G."/>
            <person name="Hackl T."/>
            <person name="Roman M."/>
        </authorList>
    </citation>
    <scope>NUCLEOTIDE SEQUENCE [LARGE SCALE GENOMIC DNA]</scope>
    <source>
        <strain evidence="10 15">BVI</strain>
        <strain evidence="11 17">Cflag</strain>
        <strain evidence="13 14">E4-10P</strain>
        <strain evidence="12 16">RCC970-E3</strain>
    </source>
</reference>
<dbReference type="EMBL" id="VLTN01000041">
    <property type="protein sequence ID" value="KAA0149594.1"/>
    <property type="molecule type" value="Genomic_DNA"/>
</dbReference>
<feature type="repeat" description="Solcar" evidence="8">
    <location>
        <begin position="369"/>
        <end position="455"/>
    </location>
</feature>
<feature type="repeat" description="Solcar" evidence="8">
    <location>
        <begin position="16"/>
        <end position="99"/>
    </location>
</feature>
<dbReference type="Pfam" id="PF00153">
    <property type="entry name" value="Mito_carr"/>
    <property type="match status" value="3"/>
</dbReference>
<evidence type="ECO:0000256" key="4">
    <source>
        <dbReference type="ARBA" id="ARBA00022792"/>
    </source>
</evidence>
<keyword evidence="3 8" id="KW-0812">Transmembrane</keyword>
<comment type="subcellular location">
    <subcellularLocation>
        <location evidence="1">Mitochondrion inner membrane</location>
        <topology evidence="1">Multi-pass membrane protein</topology>
    </subcellularLocation>
</comment>
<evidence type="ECO:0000313" key="14">
    <source>
        <dbReference type="Proteomes" id="UP000322899"/>
    </source>
</evidence>
<dbReference type="EMBL" id="VLTL01000002">
    <property type="protein sequence ID" value="KAA0172190.1"/>
    <property type="molecule type" value="Genomic_DNA"/>
</dbReference>
<gene>
    <name evidence="13" type="ORF">FNF27_01397</name>
    <name evidence="12" type="ORF">FNF28_00193</name>
    <name evidence="10" type="ORF">FNF29_05806</name>
    <name evidence="11" type="ORF">FNF31_06653</name>
</gene>
<evidence type="ECO:0000313" key="11">
    <source>
        <dbReference type="EMBL" id="KAA0152278.1"/>
    </source>
</evidence>
<evidence type="ECO:0000313" key="15">
    <source>
        <dbReference type="Proteomes" id="UP000323011"/>
    </source>
</evidence>
<dbReference type="Proteomes" id="UP000322899">
    <property type="component" value="Unassembled WGS sequence"/>
</dbReference>
<evidence type="ECO:0000313" key="17">
    <source>
        <dbReference type="Proteomes" id="UP000325113"/>
    </source>
</evidence>
<keyword evidence="15" id="KW-1185">Reference proteome</keyword>
<accession>A0A5A8CHH3</accession>
<dbReference type="GO" id="GO:0005743">
    <property type="term" value="C:mitochondrial inner membrane"/>
    <property type="evidence" value="ECO:0007669"/>
    <property type="project" value="UniProtKB-SubCell"/>
</dbReference>
<evidence type="ECO:0000256" key="9">
    <source>
        <dbReference type="RuleBase" id="RU000488"/>
    </source>
</evidence>